<keyword evidence="2" id="KW-0597">Phosphoprotein</keyword>
<proteinExistence type="predicted"/>
<dbReference type="Gene3D" id="1.10.1200.10">
    <property type="entry name" value="ACP-like"/>
    <property type="match status" value="1"/>
</dbReference>
<keyword evidence="6" id="KW-1185">Reference proteome</keyword>
<dbReference type="GO" id="GO:0044550">
    <property type="term" value="P:secondary metabolite biosynthetic process"/>
    <property type="evidence" value="ECO:0007669"/>
    <property type="project" value="TreeGrafter"/>
</dbReference>
<dbReference type="InterPro" id="IPR013968">
    <property type="entry name" value="PKS_KR"/>
</dbReference>
<dbReference type="Pfam" id="PF00550">
    <property type="entry name" value="PP-binding"/>
    <property type="match status" value="1"/>
</dbReference>
<dbReference type="GO" id="GO:0004312">
    <property type="term" value="F:fatty acid synthase activity"/>
    <property type="evidence" value="ECO:0007669"/>
    <property type="project" value="TreeGrafter"/>
</dbReference>
<feature type="domain" description="Carrier" evidence="4">
    <location>
        <begin position="272"/>
        <end position="350"/>
    </location>
</feature>
<comment type="caution">
    <text evidence="5">The sequence shown here is derived from an EMBL/GenBank/DDBJ whole genome shotgun (WGS) entry which is preliminary data.</text>
</comment>
<dbReference type="STRING" id="363999.A0A439DIP6"/>
<keyword evidence="3" id="KW-0560">Oxidoreductase</keyword>
<dbReference type="GO" id="GO:0016491">
    <property type="term" value="F:oxidoreductase activity"/>
    <property type="evidence" value="ECO:0007669"/>
    <property type="project" value="UniProtKB-KW"/>
</dbReference>
<dbReference type="Proteomes" id="UP000286045">
    <property type="component" value="Unassembled WGS sequence"/>
</dbReference>
<dbReference type="PANTHER" id="PTHR43775">
    <property type="entry name" value="FATTY ACID SYNTHASE"/>
    <property type="match status" value="1"/>
</dbReference>
<dbReference type="InterPro" id="IPR020806">
    <property type="entry name" value="PKS_PP-bd"/>
</dbReference>
<dbReference type="InterPro" id="IPR036291">
    <property type="entry name" value="NAD(P)-bd_dom_sf"/>
</dbReference>
<dbReference type="PROSITE" id="PS50075">
    <property type="entry name" value="CARRIER"/>
    <property type="match status" value="1"/>
</dbReference>
<dbReference type="GO" id="GO:0006633">
    <property type="term" value="P:fatty acid biosynthetic process"/>
    <property type="evidence" value="ECO:0007669"/>
    <property type="project" value="TreeGrafter"/>
</dbReference>
<evidence type="ECO:0000256" key="3">
    <source>
        <dbReference type="ARBA" id="ARBA00023002"/>
    </source>
</evidence>
<dbReference type="AlphaFoldDB" id="A0A439DIP6"/>
<organism evidence="5 6">
    <name type="scientific">Xylaria grammica</name>
    <dbReference type="NCBI Taxonomy" id="363999"/>
    <lineage>
        <taxon>Eukaryota</taxon>
        <taxon>Fungi</taxon>
        <taxon>Dikarya</taxon>
        <taxon>Ascomycota</taxon>
        <taxon>Pezizomycotina</taxon>
        <taxon>Sordariomycetes</taxon>
        <taxon>Xylariomycetidae</taxon>
        <taxon>Xylariales</taxon>
        <taxon>Xylariaceae</taxon>
        <taxon>Xylaria</taxon>
    </lineage>
</organism>
<accession>A0A439DIP6</accession>
<dbReference type="InterPro" id="IPR009081">
    <property type="entry name" value="PP-bd_ACP"/>
</dbReference>
<dbReference type="SUPFAM" id="SSF47336">
    <property type="entry name" value="ACP-like"/>
    <property type="match status" value="1"/>
</dbReference>
<dbReference type="EMBL" id="RYZI01000010">
    <property type="protein sequence ID" value="RWA14280.1"/>
    <property type="molecule type" value="Genomic_DNA"/>
</dbReference>
<dbReference type="SMART" id="SM00822">
    <property type="entry name" value="PKS_KR"/>
    <property type="match status" value="1"/>
</dbReference>
<dbReference type="InterPro" id="IPR057326">
    <property type="entry name" value="KR_dom"/>
</dbReference>
<evidence type="ECO:0000256" key="2">
    <source>
        <dbReference type="ARBA" id="ARBA00022553"/>
    </source>
</evidence>
<evidence type="ECO:0000259" key="4">
    <source>
        <dbReference type="PROSITE" id="PS50075"/>
    </source>
</evidence>
<dbReference type="GO" id="GO:0031177">
    <property type="term" value="F:phosphopantetheine binding"/>
    <property type="evidence" value="ECO:0007669"/>
    <property type="project" value="InterPro"/>
</dbReference>
<reference evidence="5 6" key="1">
    <citation type="submission" date="2018-12" db="EMBL/GenBank/DDBJ databases">
        <title>Draft genome sequence of Xylaria grammica IHI A82.</title>
        <authorList>
            <person name="Buettner E."/>
            <person name="Kellner H."/>
        </authorList>
    </citation>
    <scope>NUCLEOTIDE SEQUENCE [LARGE SCALE GENOMIC DNA]</scope>
    <source>
        <strain evidence="5 6">IHI A82</strain>
    </source>
</reference>
<dbReference type="InterPro" id="IPR050091">
    <property type="entry name" value="PKS_NRPS_Biosynth_Enz"/>
</dbReference>
<evidence type="ECO:0000256" key="1">
    <source>
        <dbReference type="ARBA" id="ARBA00022450"/>
    </source>
</evidence>
<dbReference type="Pfam" id="PF08659">
    <property type="entry name" value="KR"/>
    <property type="match status" value="1"/>
</dbReference>
<evidence type="ECO:0000313" key="6">
    <source>
        <dbReference type="Proteomes" id="UP000286045"/>
    </source>
</evidence>
<sequence length="354" mass="38564">MRNIGADVTVVRGDVCHMDDVIQTVSACNKTGYAIGGVIQAAMRIDADLFHRMSSEAWHSVIQPKVTGSWNLHKALEVYDATLDFFLMTSSVSGSVGSAAESNYCAANAFLDGFARWRRAQNKTAVSVGLGMIEEVGFLHENPEIEAMQLRKGIQPLNESEFLQIIDLAIAESMSERNNATCYDLTKPHILTGMEPMGIREGFEGYSSGVGEFAATDPRMAIIAAAMTAHGATESAKPHAKDLEHLAANIPWLKNVNLHAMASLISKIDAPSLEIGALALIRERFALMLLTVPDEIDNHRLLIDFGVDSMLGAEFRTWLWNAFRVDISFLNILSSGQTLATLARKVAENLAVKG</sequence>
<dbReference type="InterPro" id="IPR036736">
    <property type="entry name" value="ACP-like_sf"/>
</dbReference>
<dbReference type="PANTHER" id="PTHR43775:SF50">
    <property type="entry name" value="HIGHLY REDUCING POLYKETIDE SYNTHASE SRDA"/>
    <property type="match status" value="1"/>
</dbReference>
<dbReference type="Gene3D" id="3.40.50.720">
    <property type="entry name" value="NAD(P)-binding Rossmann-like Domain"/>
    <property type="match status" value="1"/>
</dbReference>
<keyword evidence="1" id="KW-0596">Phosphopantetheine</keyword>
<evidence type="ECO:0000313" key="5">
    <source>
        <dbReference type="EMBL" id="RWA14280.1"/>
    </source>
</evidence>
<protein>
    <recommendedName>
        <fullName evidence="4">Carrier domain-containing protein</fullName>
    </recommendedName>
</protein>
<dbReference type="SUPFAM" id="SSF51735">
    <property type="entry name" value="NAD(P)-binding Rossmann-fold domains"/>
    <property type="match status" value="1"/>
</dbReference>
<dbReference type="SMART" id="SM00823">
    <property type="entry name" value="PKS_PP"/>
    <property type="match status" value="1"/>
</dbReference>
<gene>
    <name evidence="5" type="ORF">EKO27_g829</name>
</gene>
<name>A0A439DIP6_9PEZI</name>